<dbReference type="Pfam" id="PF02367">
    <property type="entry name" value="TsaE"/>
    <property type="match status" value="1"/>
</dbReference>
<evidence type="ECO:0000256" key="10">
    <source>
        <dbReference type="ARBA" id="ARBA00032441"/>
    </source>
</evidence>
<accession>A0ABW7I8R2</accession>
<dbReference type="SUPFAM" id="SSF52540">
    <property type="entry name" value="P-loop containing nucleoside triphosphate hydrolases"/>
    <property type="match status" value="1"/>
</dbReference>
<evidence type="ECO:0000256" key="4">
    <source>
        <dbReference type="ARBA" id="ARBA00022490"/>
    </source>
</evidence>
<comment type="caution">
    <text evidence="11">The sequence shown here is derived from an EMBL/GenBank/DDBJ whole genome shotgun (WGS) entry which is preliminary data.</text>
</comment>
<evidence type="ECO:0000256" key="7">
    <source>
        <dbReference type="ARBA" id="ARBA00022741"/>
    </source>
</evidence>
<organism evidence="11 12">
    <name type="scientific">Roseovarius aquimarinus</name>
    <dbReference type="NCBI Taxonomy" id="1229156"/>
    <lineage>
        <taxon>Bacteria</taxon>
        <taxon>Pseudomonadati</taxon>
        <taxon>Pseudomonadota</taxon>
        <taxon>Alphaproteobacteria</taxon>
        <taxon>Rhodobacterales</taxon>
        <taxon>Roseobacteraceae</taxon>
        <taxon>Roseovarius</taxon>
    </lineage>
</organism>
<dbReference type="PANTHER" id="PTHR33540">
    <property type="entry name" value="TRNA THREONYLCARBAMOYLADENOSINE BIOSYNTHESIS PROTEIN TSAE"/>
    <property type="match status" value="1"/>
</dbReference>
<evidence type="ECO:0000256" key="8">
    <source>
        <dbReference type="ARBA" id="ARBA00022840"/>
    </source>
</evidence>
<keyword evidence="6" id="KW-0479">Metal-binding</keyword>
<evidence type="ECO:0000256" key="5">
    <source>
        <dbReference type="ARBA" id="ARBA00022694"/>
    </source>
</evidence>
<dbReference type="RefSeq" id="WP_377171885.1">
    <property type="nucleotide sequence ID" value="NZ_JBHTJC010000003.1"/>
</dbReference>
<keyword evidence="5" id="KW-0819">tRNA processing</keyword>
<dbReference type="Proteomes" id="UP001607157">
    <property type="component" value="Unassembled WGS sequence"/>
</dbReference>
<evidence type="ECO:0000256" key="3">
    <source>
        <dbReference type="ARBA" id="ARBA00019010"/>
    </source>
</evidence>
<dbReference type="Gene3D" id="3.40.50.300">
    <property type="entry name" value="P-loop containing nucleotide triphosphate hydrolases"/>
    <property type="match status" value="1"/>
</dbReference>
<evidence type="ECO:0000256" key="2">
    <source>
        <dbReference type="ARBA" id="ARBA00007599"/>
    </source>
</evidence>
<evidence type="ECO:0000256" key="1">
    <source>
        <dbReference type="ARBA" id="ARBA00004496"/>
    </source>
</evidence>
<reference evidence="11 12" key="1">
    <citation type="submission" date="2024-10" db="EMBL/GenBank/DDBJ databases">
        <authorList>
            <person name="Yang X.-N."/>
        </authorList>
    </citation>
    <scope>NUCLEOTIDE SEQUENCE [LARGE SCALE GENOMIC DNA]</scope>
    <source>
        <strain evidence="11 12">CAU 1059</strain>
    </source>
</reference>
<dbReference type="InterPro" id="IPR027417">
    <property type="entry name" value="P-loop_NTPase"/>
</dbReference>
<keyword evidence="9" id="KW-0460">Magnesium</keyword>
<keyword evidence="7" id="KW-0547">Nucleotide-binding</keyword>
<evidence type="ECO:0000256" key="9">
    <source>
        <dbReference type="ARBA" id="ARBA00022842"/>
    </source>
</evidence>
<comment type="similarity">
    <text evidence="2">Belongs to the TsaE family.</text>
</comment>
<comment type="subcellular location">
    <subcellularLocation>
        <location evidence="1">Cytoplasm</location>
    </subcellularLocation>
</comment>
<keyword evidence="8" id="KW-0067">ATP-binding</keyword>
<gene>
    <name evidence="11" type="primary">tsaE</name>
    <name evidence="11" type="ORF">ACGRVM_11855</name>
</gene>
<proteinExistence type="inferred from homology"/>
<sequence>MQDSARIDLTSDGPERTCDIARRLGAVLRSGDTVLMTGDIGAGKTHFARCLIQSLLTMPEDVPSPTYTLVQIYPGLHGEIWHADLYRLGDPNDVFELGLTDAFETAICLVEWPDRLGDLAPAGALALEIAPGDEEDTRRLIFTGAFRRWAARLKELSDD</sequence>
<evidence type="ECO:0000313" key="11">
    <source>
        <dbReference type="EMBL" id="MFH0254589.1"/>
    </source>
</evidence>
<dbReference type="NCBIfam" id="TIGR00150">
    <property type="entry name" value="T6A_YjeE"/>
    <property type="match status" value="1"/>
</dbReference>
<dbReference type="PANTHER" id="PTHR33540:SF2">
    <property type="entry name" value="TRNA THREONYLCARBAMOYLADENOSINE BIOSYNTHESIS PROTEIN TSAE"/>
    <property type="match status" value="1"/>
</dbReference>
<protein>
    <recommendedName>
        <fullName evidence="3">tRNA threonylcarbamoyladenosine biosynthesis protein TsaE</fullName>
    </recommendedName>
    <alternativeName>
        <fullName evidence="10">t(6)A37 threonylcarbamoyladenosine biosynthesis protein TsaE</fullName>
    </alternativeName>
</protein>
<dbReference type="EMBL" id="JBIHMM010000003">
    <property type="protein sequence ID" value="MFH0254589.1"/>
    <property type="molecule type" value="Genomic_DNA"/>
</dbReference>
<evidence type="ECO:0000256" key="6">
    <source>
        <dbReference type="ARBA" id="ARBA00022723"/>
    </source>
</evidence>
<name>A0ABW7I8R2_9RHOB</name>
<evidence type="ECO:0000313" key="12">
    <source>
        <dbReference type="Proteomes" id="UP001607157"/>
    </source>
</evidence>
<dbReference type="InterPro" id="IPR003442">
    <property type="entry name" value="T6A_TsaE"/>
</dbReference>
<keyword evidence="12" id="KW-1185">Reference proteome</keyword>
<keyword evidence="4" id="KW-0963">Cytoplasm</keyword>